<dbReference type="Gene3D" id="1.20.90.10">
    <property type="entry name" value="Phospholipase A2 domain"/>
    <property type="match status" value="1"/>
</dbReference>
<feature type="chain" id="PRO_5035957101" description="Phospholipase A2" evidence="8">
    <location>
        <begin position="22"/>
        <end position="152"/>
    </location>
</feature>
<feature type="binding site" evidence="5">
    <location>
        <position position="60"/>
    </location>
    <ligand>
        <name>Ca(2+)</name>
        <dbReference type="ChEBI" id="CHEBI:29108"/>
    </ligand>
</feature>
<dbReference type="GO" id="GO:0005509">
    <property type="term" value="F:calcium ion binding"/>
    <property type="evidence" value="ECO:0007669"/>
    <property type="project" value="InterPro"/>
</dbReference>
<evidence type="ECO:0000256" key="5">
    <source>
        <dbReference type="PIRSR" id="PIRSR601211-2"/>
    </source>
</evidence>
<dbReference type="Proteomes" id="UP000663828">
    <property type="component" value="Unassembled WGS sequence"/>
</dbReference>
<proteinExistence type="inferred from homology"/>
<organism evidence="11 12">
    <name type="scientific">Adineta ricciae</name>
    <name type="common">Rotifer</name>
    <dbReference type="NCBI Taxonomy" id="249248"/>
    <lineage>
        <taxon>Eukaryota</taxon>
        <taxon>Metazoa</taxon>
        <taxon>Spiralia</taxon>
        <taxon>Gnathifera</taxon>
        <taxon>Rotifera</taxon>
        <taxon>Eurotatoria</taxon>
        <taxon>Bdelloidea</taxon>
        <taxon>Adinetida</taxon>
        <taxon>Adinetidae</taxon>
        <taxon>Adineta</taxon>
    </lineage>
</organism>
<dbReference type="GO" id="GO:0016042">
    <property type="term" value="P:lipid catabolic process"/>
    <property type="evidence" value="ECO:0007669"/>
    <property type="project" value="InterPro"/>
</dbReference>
<dbReference type="EC" id="3.1.1.4" evidence="8"/>
<keyword evidence="3 6" id="KW-1015">Disulfide bond</keyword>
<keyword evidence="12" id="KW-1185">Reference proteome</keyword>
<dbReference type="PRINTS" id="PR00389">
    <property type="entry name" value="PHPHLIPASEA2"/>
</dbReference>
<dbReference type="InterPro" id="IPR001211">
    <property type="entry name" value="PLA2"/>
</dbReference>
<feature type="disulfide bond" evidence="6">
    <location>
        <begin position="115"/>
        <end position="127"/>
    </location>
</feature>
<dbReference type="PANTHER" id="PTHR11716:SF51">
    <property type="entry name" value="PHOSPHOLIPASE A2"/>
    <property type="match status" value="1"/>
</dbReference>
<feature type="disulfide bond" evidence="6">
    <location>
        <begin position="95"/>
        <end position="122"/>
    </location>
</feature>
<comment type="subcellular location">
    <subcellularLocation>
        <location evidence="1 8">Secreted</location>
    </subcellularLocation>
</comment>
<evidence type="ECO:0000256" key="8">
    <source>
        <dbReference type="RuleBase" id="RU361236"/>
    </source>
</evidence>
<dbReference type="OrthoDB" id="5841574at2759"/>
<dbReference type="PANTHER" id="PTHR11716">
    <property type="entry name" value="PHOSPHOLIPASE A2 FAMILY MEMBER"/>
    <property type="match status" value="1"/>
</dbReference>
<evidence type="ECO:0000256" key="4">
    <source>
        <dbReference type="PIRSR" id="PIRSR601211-1"/>
    </source>
</evidence>
<comment type="similarity">
    <text evidence="7">Belongs to the phospholipase A2 family.</text>
</comment>
<evidence type="ECO:0000256" key="1">
    <source>
        <dbReference type="ARBA" id="ARBA00004613"/>
    </source>
</evidence>
<keyword evidence="5 8" id="KW-0106">Calcium</keyword>
<evidence type="ECO:0000313" key="10">
    <source>
        <dbReference type="EMBL" id="CAF0889736.1"/>
    </source>
</evidence>
<feature type="binding site" evidence="5">
    <location>
        <position position="62"/>
    </location>
    <ligand>
        <name>Ca(2+)</name>
        <dbReference type="ChEBI" id="CHEBI:29108"/>
    </ligand>
</feature>
<dbReference type="GO" id="GO:0047498">
    <property type="term" value="F:calcium-dependent phospholipase A2 activity"/>
    <property type="evidence" value="ECO:0007669"/>
    <property type="project" value="TreeGrafter"/>
</dbReference>
<dbReference type="GO" id="GO:0006644">
    <property type="term" value="P:phospholipid metabolic process"/>
    <property type="evidence" value="ECO:0007669"/>
    <property type="project" value="InterPro"/>
</dbReference>
<keyword evidence="8" id="KW-0378">Hydrolase</keyword>
<dbReference type="InterPro" id="IPR033112">
    <property type="entry name" value="PLA2_Asp_AS"/>
</dbReference>
<sequence>MSSSLLILPVLLLACLLQINATPAPGPTSQGRNLIQFGNMINKILGTNALNYNGYGCWCGFGGKGEPVDGTDACCKAHDECYDEVIASGSGLFSCSPYVSFYGWDVDPKSLLPYCKDTPGSCAHRVCECDRIVTECYKRNSDTFNKSLKCPK</sequence>
<evidence type="ECO:0000259" key="9">
    <source>
        <dbReference type="SMART" id="SM00085"/>
    </source>
</evidence>
<feature type="disulfide bond" evidence="6">
    <location>
        <begin position="59"/>
        <end position="75"/>
    </location>
</feature>
<evidence type="ECO:0000313" key="11">
    <source>
        <dbReference type="EMBL" id="CAF1369188.1"/>
    </source>
</evidence>
<comment type="cofactor">
    <cofactor evidence="5">
        <name>Ca(2+)</name>
        <dbReference type="ChEBI" id="CHEBI:29108"/>
    </cofactor>
    <text evidence="5">Binds 1 Ca(2+) ion per subunit.</text>
</comment>
<dbReference type="PROSITE" id="PS00118">
    <property type="entry name" value="PA2_HIS"/>
    <property type="match status" value="1"/>
</dbReference>
<feature type="disulfide bond" evidence="6">
    <location>
        <begin position="74"/>
        <end position="136"/>
    </location>
</feature>
<dbReference type="InterPro" id="IPR033113">
    <property type="entry name" value="PLA2_histidine"/>
</dbReference>
<dbReference type="GO" id="GO:0050482">
    <property type="term" value="P:arachidonate secretion"/>
    <property type="evidence" value="ECO:0007669"/>
    <property type="project" value="InterPro"/>
</dbReference>
<evidence type="ECO:0000256" key="2">
    <source>
        <dbReference type="ARBA" id="ARBA00022525"/>
    </source>
</evidence>
<dbReference type="InterPro" id="IPR016090">
    <property type="entry name" value="PLA2-like_dom"/>
</dbReference>
<feature type="active site" evidence="4">
    <location>
        <position position="130"/>
    </location>
</feature>
<accession>A0A815IJH6</accession>
<dbReference type="AlphaFoldDB" id="A0A815IJH6"/>
<comment type="caution">
    <text evidence="11">The sequence shown here is derived from an EMBL/GenBank/DDBJ whole genome shotgun (WGS) entry which is preliminary data.</text>
</comment>
<dbReference type="CDD" id="cd00125">
    <property type="entry name" value="PLA2c"/>
    <property type="match status" value="1"/>
</dbReference>
<feature type="domain" description="Phospholipase A2-like central" evidence="9">
    <location>
        <begin position="33"/>
        <end position="151"/>
    </location>
</feature>
<dbReference type="PROSITE" id="PS00119">
    <property type="entry name" value="PA2_ASP"/>
    <property type="match status" value="1"/>
</dbReference>
<evidence type="ECO:0000256" key="6">
    <source>
        <dbReference type="PIRSR" id="PIRSR601211-3"/>
    </source>
</evidence>
<evidence type="ECO:0000256" key="3">
    <source>
        <dbReference type="ARBA" id="ARBA00023157"/>
    </source>
</evidence>
<evidence type="ECO:0000256" key="7">
    <source>
        <dbReference type="RuleBase" id="RU003654"/>
    </source>
</evidence>
<reference evidence="11" key="1">
    <citation type="submission" date="2021-02" db="EMBL/GenBank/DDBJ databases">
        <authorList>
            <person name="Nowell W R."/>
        </authorList>
    </citation>
    <scope>NUCLEOTIDE SEQUENCE</scope>
</reference>
<dbReference type="InterPro" id="IPR036444">
    <property type="entry name" value="PLipase_A2_dom_sf"/>
</dbReference>
<keyword evidence="8" id="KW-0443">Lipid metabolism</keyword>
<keyword evidence="8" id="KW-0732">Signal</keyword>
<feature type="signal peptide" evidence="8">
    <location>
        <begin position="1"/>
        <end position="21"/>
    </location>
</feature>
<dbReference type="Pfam" id="PF00068">
    <property type="entry name" value="Phospholip_A2_1"/>
    <property type="match status" value="1"/>
</dbReference>
<dbReference type="Proteomes" id="UP000663852">
    <property type="component" value="Unassembled WGS sequence"/>
</dbReference>
<evidence type="ECO:0000313" key="12">
    <source>
        <dbReference type="Proteomes" id="UP000663828"/>
    </source>
</evidence>
<dbReference type="EMBL" id="CAJNOJ010000030">
    <property type="protein sequence ID" value="CAF0889736.1"/>
    <property type="molecule type" value="Genomic_DNA"/>
</dbReference>
<dbReference type="SUPFAM" id="SSF48619">
    <property type="entry name" value="Phospholipase A2, PLA2"/>
    <property type="match status" value="1"/>
</dbReference>
<feature type="disulfide bond" evidence="6">
    <location>
        <begin position="81"/>
        <end position="129"/>
    </location>
</feature>
<name>A0A815IJH6_ADIRI</name>
<protein>
    <recommendedName>
        <fullName evidence="8">Phospholipase A2</fullName>
        <ecNumber evidence="8">3.1.1.4</ecNumber>
    </recommendedName>
</protein>
<dbReference type="GO" id="GO:0005543">
    <property type="term" value="F:phospholipid binding"/>
    <property type="evidence" value="ECO:0007669"/>
    <property type="project" value="TreeGrafter"/>
</dbReference>
<gene>
    <name evidence="10" type="ORF">EDS130_LOCUS9220</name>
    <name evidence="11" type="ORF">XAT740_LOCUS32443</name>
</gene>
<dbReference type="GO" id="GO:0005576">
    <property type="term" value="C:extracellular region"/>
    <property type="evidence" value="ECO:0007669"/>
    <property type="project" value="UniProtKB-SubCell"/>
</dbReference>
<dbReference type="EMBL" id="CAJNOR010003026">
    <property type="protein sequence ID" value="CAF1369188.1"/>
    <property type="molecule type" value="Genomic_DNA"/>
</dbReference>
<feature type="binding site" evidence="5">
    <location>
        <position position="79"/>
    </location>
    <ligand>
        <name>Ca(2+)</name>
        <dbReference type="ChEBI" id="CHEBI:29108"/>
    </ligand>
</feature>
<comment type="catalytic activity">
    <reaction evidence="8">
        <text>a 1,2-diacyl-sn-glycero-3-phosphocholine + H2O = a 1-acyl-sn-glycero-3-phosphocholine + a fatty acid + H(+)</text>
        <dbReference type="Rhea" id="RHEA:15801"/>
        <dbReference type="ChEBI" id="CHEBI:15377"/>
        <dbReference type="ChEBI" id="CHEBI:15378"/>
        <dbReference type="ChEBI" id="CHEBI:28868"/>
        <dbReference type="ChEBI" id="CHEBI:57643"/>
        <dbReference type="ChEBI" id="CHEBI:58168"/>
        <dbReference type="EC" id="3.1.1.4"/>
    </reaction>
</comment>
<feature type="active site" evidence="4">
    <location>
        <position position="78"/>
    </location>
</feature>
<dbReference type="SMART" id="SM00085">
    <property type="entry name" value="PA2c"/>
    <property type="match status" value="1"/>
</dbReference>
<keyword evidence="5" id="KW-0479">Metal-binding</keyword>
<keyword evidence="2 8" id="KW-0964">Secreted</keyword>